<reference evidence="2" key="1">
    <citation type="journal article" date="2021" name="PeerJ">
        <title>Extensive microbial diversity within the chicken gut microbiome revealed by metagenomics and culture.</title>
        <authorList>
            <person name="Gilroy R."/>
            <person name="Ravi A."/>
            <person name="Getino M."/>
            <person name="Pursley I."/>
            <person name="Horton D.L."/>
            <person name="Alikhan N.F."/>
            <person name="Baker D."/>
            <person name="Gharbi K."/>
            <person name="Hall N."/>
            <person name="Watson M."/>
            <person name="Adriaenssens E.M."/>
            <person name="Foster-Nyarko E."/>
            <person name="Jarju S."/>
            <person name="Secka A."/>
            <person name="Antonio M."/>
            <person name="Oren A."/>
            <person name="Chaudhuri R.R."/>
            <person name="La Ragione R."/>
            <person name="Hildebrand F."/>
            <person name="Pallen M.J."/>
        </authorList>
    </citation>
    <scope>NUCLEOTIDE SEQUENCE</scope>
    <source>
        <strain evidence="2">CHK188-11489</strain>
    </source>
</reference>
<dbReference type="EMBL" id="DXBF01000014">
    <property type="protein sequence ID" value="HIZ61528.1"/>
    <property type="molecule type" value="Genomic_DNA"/>
</dbReference>
<evidence type="ECO:0000256" key="1">
    <source>
        <dbReference type="SAM" id="MobiDB-lite"/>
    </source>
</evidence>
<proteinExistence type="predicted"/>
<gene>
    <name evidence="2" type="ORF">H9724_02010</name>
</gene>
<protein>
    <submittedName>
        <fullName evidence="2">Uncharacterized protein</fullName>
    </submittedName>
</protein>
<comment type="caution">
    <text evidence="2">The sequence shown here is derived from an EMBL/GenBank/DDBJ whole genome shotgun (WGS) entry which is preliminary data.</text>
</comment>
<evidence type="ECO:0000313" key="3">
    <source>
        <dbReference type="Proteomes" id="UP000824105"/>
    </source>
</evidence>
<dbReference type="Proteomes" id="UP000824105">
    <property type="component" value="Unassembled WGS sequence"/>
</dbReference>
<organism evidence="2 3">
    <name type="scientific">Candidatus Gemmiger avistercoris</name>
    <dbReference type="NCBI Taxonomy" id="2838606"/>
    <lineage>
        <taxon>Bacteria</taxon>
        <taxon>Bacillati</taxon>
        <taxon>Bacillota</taxon>
        <taxon>Clostridia</taxon>
        <taxon>Eubacteriales</taxon>
        <taxon>Gemmiger</taxon>
    </lineage>
</organism>
<feature type="region of interest" description="Disordered" evidence="1">
    <location>
        <begin position="32"/>
        <end position="67"/>
    </location>
</feature>
<name>A0A9D2FHU9_9FIRM</name>
<accession>A0A9D2FHU9</accession>
<reference evidence="2" key="2">
    <citation type="submission" date="2021-04" db="EMBL/GenBank/DDBJ databases">
        <authorList>
            <person name="Gilroy R."/>
        </authorList>
    </citation>
    <scope>NUCLEOTIDE SEQUENCE</scope>
    <source>
        <strain evidence="2">CHK188-11489</strain>
    </source>
</reference>
<feature type="non-terminal residue" evidence="2">
    <location>
        <position position="67"/>
    </location>
</feature>
<evidence type="ECO:0000313" key="2">
    <source>
        <dbReference type="EMBL" id="HIZ61528.1"/>
    </source>
</evidence>
<dbReference type="AlphaFoldDB" id="A0A9D2FHU9"/>
<sequence length="67" mass="7442">MDFQQPARRFEQRVFPPLYFAKFAFSEMLPTTQSYTTPGTLSRAFFGSDPAQGNNGSNPTPRPPQGG</sequence>